<dbReference type="Proteomes" id="UP000768462">
    <property type="component" value="Unassembled WGS sequence"/>
</dbReference>
<dbReference type="PANTHER" id="PTHR11067">
    <property type="entry name" value="INOSINE TRIPHOSPHATE PYROPHOSPHATASE/HAM1 PROTEIN"/>
    <property type="match status" value="1"/>
</dbReference>
<reference evidence="3" key="1">
    <citation type="submission" date="2019-04" db="EMBL/GenBank/DDBJ databases">
        <title>Evolution of Biomass-Degrading Anaerobic Consortia Revealed by Metagenomics.</title>
        <authorList>
            <person name="Peng X."/>
        </authorList>
    </citation>
    <scope>NUCLEOTIDE SEQUENCE</scope>
    <source>
        <strain evidence="3">SIG254</strain>
    </source>
</reference>
<sequence>MKDIIFVTSNKGKITTAQNDLKNIRVLPYNAQLIEPRSDDIREIAKQKVYQAYEIVNKPCISLDSGFFIKSLKGFPKAYVNHALDTIGIEGIIKLMNDIDNRYCEFRSCLAYYDGSVIKFFESKSPGRLSLTVKGSDNENKWSDLWYIFIPDGFKKTLAEFDENDFETYNKIKEDSCIKKFGVWYELR</sequence>
<evidence type="ECO:0000256" key="1">
    <source>
        <dbReference type="ARBA" id="ARBA00008023"/>
    </source>
</evidence>
<dbReference type="GO" id="GO:0005737">
    <property type="term" value="C:cytoplasm"/>
    <property type="evidence" value="ECO:0007669"/>
    <property type="project" value="TreeGrafter"/>
</dbReference>
<comment type="similarity">
    <text evidence="1">Belongs to the HAM1 NTPase family.</text>
</comment>
<proteinExistence type="inferred from homology"/>
<keyword evidence="2" id="KW-0378">Hydrolase</keyword>
<evidence type="ECO:0000313" key="3">
    <source>
        <dbReference type="EMBL" id="MBE6060513.1"/>
    </source>
</evidence>
<dbReference type="GO" id="GO:0009143">
    <property type="term" value="P:nucleoside triphosphate catabolic process"/>
    <property type="evidence" value="ECO:0007669"/>
    <property type="project" value="InterPro"/>
</dbReference>
<protein>
    <submittedName>
        <fullName evidence="3">Uncharacterized protein</fullName>
    </submittedName>
</protein>
<dbReference type="InterPro" id="IPR002637">
    <property type="entry name" value="RdgB/HAM1"/>
</dbReference>
<dbReference type="EMBL" id="SVCM01000114">
    <property type="protein sequence ID" value="MBE6060513.1"/>
    <property type="molecule type" value="Genomic_DNA"/>
</dbReference>
<organism evidence="3 4">
    <name type="scientific">Clostridium sulfidigenes</name>
    <dbReference type="NCBI Taxonomy" id="318464"/>
    <lineage>
        <taxon>Bacteria</taxon>
        <taxon>Bacillati</taxon>
        <taxon>Bacillota</taxon>
        <taxon>Clostridia</taxon>
        <taxon>Eubacteriales</taxon>
        <taxon>Clostridiaceae</taxon>
        <taxon>Clostridium</taxon>
    </lineage>
</organism>
<dbReference type="AlphaFoldDB" id="A0A927WBA3"/>
<dbReference type="InterPro" id="IPR029001">
    <property type="entry name" value="ITPase-like_fam"/>
</dbReference>
<evidence type="ECO:0000313" key="4">
    <source>
        <dbReference type="Proteomes" id="UP000768462"/>
    </source>
</evidence>
<dbReference type="GO" id="GO:0047429">
    <property type="term" value="F:nucleoside triphosphate diphosphatase activity"/>
    <property type="evidence" value="ECO:0007669"/>
    <property type="project" value="InterPro"/>
</dbReference>
<evidence type="ECO:0000256" key="2">
    <source>
        <dbReference type="ARBA" id="ARBA00022801"/>
    </source>
</evidence>
<dbReference type="Gene3D" id="3.90.950.10">
    <property type="match status" value="1"/>
</dbReference>
<gene>
    <name evidence="3" type="ORF">E7215_10130</name>
</gene>
<dbReference type="PANTHER" id="PTHR11067:SF9">
    <property type="entry name" value="INOSINE TRIPHOSPHATE PYROPHOSPHATASE"/>
    <property type="match status" value="1"/>
</dbReference>
<comment type="caution">
    <text evidence="3">The sequence shown here is derived from an EMBL/GenBank/DDBJ whole genome shotgun (WGS) entry which is preliminary data.</text>
</comment>
<name>A0A927WBA3_9CLOT</name>
<accession>A0A927WBA3</accession>
<dbReference type="Pfam" id="PF01725">
    <property type="entry name" value="Ham1p_like"/>
    <property type="match status" value="1"/>
</dbReference>
<dbReference type="SUPFAM" id="SSF52972">
    <property type="entry name" value="ITPase-like"/>
    <property type="match status" value="1"/>
</dbReference>